<gene>
    <name evidence="1" type="ORF">CH338_15965</name>
</gene>
<dbReference type="InterPro" id="IPR015947">
    <property type="entry name" value="PUA-like_sf"/>
</dbReference>
<evidence type="ECO:0000313" key="2">
    <source>
        <dbReference type="Proteomes" id="UP000248863"/>
    </source>
</evidence>
<evidence type="ECO:0000313" key="1">
    <source>
        <dbReference type="EMBL" id="RAI37473.1"/>
    </source>
</evidence>
<accession>A0A327KIL2</accession>
<reference evidence="1 2" key="1">
    <citation type="submission" date="2017-07" db="EMBL/GenBank/DDBJ databases">
        <title>Draft Genome Sequences of Select Purple Nonsulfur Bacteria.</title>
        <authorList>
            <person name="Lasarre B."/>
            <person name="Mckinlay J.B."/>
        </authorList>
    </citation>
    <scope>NUCLEOTIDE SEQUENCE [LARGE SCALE GENOMIC DNA]</scope>
    <source>
        <strain evidence="1 2">DSM 11907</strain>
    </source>
</reference>
<dbReference type="SUPFAM" id="SSF88697">
    <property type="entry name" value="PUA domain-like"/>
    <property type="match status" value="1"/>
</dbReference>
<dbReference type="RefSeq" id="WP_111358137.1">
    <property type="nucleotide sequence ID" value="NZ_NHSK01000051.1"/>
</dbReference>
<dbReference type="EMBL" id="NPEU01000182">
    <property type="protein sequence ID" value="RAI37473.1"/>
    <property type="molecule type" value="Genomic_DNA"/>
</dbReference>
<dbReference type="Gene3D" id="2.30.130.30">
    <property type="entry name" value="Hypothetical protein"/>
    <property type="match status" value="1"/>
</dbReference>
<organism evidence="1 2">
    <name type="scientific">Rhodoplanes elegans</name>
    <dbReference type="NCBI Taxonomy" id="29408"/>
    <lineage>
        <taxon>Bacteria</taxon>
        <taxon>Pseudomonadati</taxon>
        <taxon>Pseudomonadota</taxon>
        <taxon>Alphaproteobacteria</taxon>
        <taxon>Hyphomicrobiales</taxon>
        <taxon>Nitrobacteraceae</taxon>
        <taxon>Rhodoplanes</taxon>
    </lineage>
</organism>
<proteinExistence type="predicted"/>
<comment type="caution">
    <text evidence="1">The sequence shown here is derived from an EMBL/GenBank/DDBJ whole genome shotgun (WGS) entry which is preliminary data.</text>
</comment>
<protein>
    <recommendedName>
        <fullName evidence="3">ASCH domain-containing protein</fullName>
    </recommendedName>
</protein>
<dbReference type="Proteomes" id="UP000248863">
    <property type="component" value="Unassembled WGS sequence"/>
</dbReference>
<sequence length="192" mass="21482">MKIITVWQPWASLIAIGAKPYEFRERPYSHYINPPVEGERIGIHAAVRRMRLPEVSTLIWQLAAADPGSTPCLHRDIALPFLLRVEAWLKAEQEAGLRRRRSRAVTVDTAEIAAAMGHDDALRLPYGAIVCTAVIGKAIPGDECARAFGFTNDSDRDQTFNWGWPMRDVEPVVPPYPCSGSQGWWQYNGPLS</sequence>
<name>A0A327KIL2_9BRAD</name>
<keyword evidence="2" id="KW-1185">Reference proteome</keyword>
<dbReference type="OrthoDB" id="359066at2"/>
<dbReference type="AlphaFoldDB" id="A0A327KIL2"/>
<evidence type="ECO:0008006" key="3">
    <source>
        <dbReference type="Google" id="ProtNLM"/>
    </source>
</evidence>